<dbReference type="CDD" id="cd01283">
    <property type="entry name" value="cytidine_deaminase"/>
    <property type="match status" value="1"/>
</dbReference>
<dbReference type="Pfam" id="PF00383">
    <property type="entry name" value="dCMP_cyt_deam_1"/>
    <property type="match status" value="1"/>
</dbReference>
<dbReference type="PANTHER" id="PTHR11644:SF2">
    <property type="entry name" value="CYTIDINE DEAMINASE"/>
    <property type="match status" value="1"/>
</dbReference>
<gene>
    <name evidence="6" type="ORF">SAMN06265379_102324</name>
</gene>
<evidence type="ECO:0000259" key="5">
    <source>
        <dbReference type="PROSITE" id="PS51747"/>
    </source>
</evidence>
<dbReference type="PROSITE" id="PS51747">
    <property type="entry name" value="CYT_DCMP_DEAMINASES_2"/>
    <property type="match status" value="1"/>
</dbReference>
<evidence type="ECO:0000313" key="6">
    <source>
        <dbReference type="EMBL" id="SMO53422.1"/>
    </source>
</evidence>
<keyword evidence="4" id="KW-0862">Zinc</keyword>
<dbReference type="GO" id="GO:0004126">
    <property type="term" value="F:cytidine deaminase activity"/>
    <property type="evidence" value="ECO:0007669"/>
    <property type="project" value="TreeGrafter"/>
</dbReference>
<keyword evidence="2" id="KW-0479">Metal-binding</keyword>
<dbReference type="GO" id="GO:0042802">
    <property type="term" value="F:identical protein binding"/>
    <property type="evidence" value="ECO:0007669"/>
    <property type="project" value="UniProtKB-ARBA"/>
</dbReference>
<name>A0A521C1T7_SACCC</name>
<dbReference type="NCBIfam" id="NF004064">
    <property type="entry name" value="PRK05578.1"/>
    <property type="match status" value="1"/>
</dbReference>
<dbReference type="GO" id="GO:0008270">
    <property type="term" value="F:zinc ion binding"/>
    <property type="evidence" value="ECO:0007669"/>
    <property type="project" value="InterPro"/>
</dbReference>
<sequence length="185" mass="20700">MLAILNNQNRESILQTFFQYYYYELMNLLKITTHIKRYDNRDELTTDETTLLKKAREAALKSYSPYSGFKVGAAVLLQNGEIVTGNNQENAAYPSGLCAERTAIFWANSQYPDVAVTKIAVTALKGGKIVAKPVAPCGSCRQVMIETETRFKTPVKTIIDSSSEVWVIDKASDLLPLFFNEKDLG</sequence>
<evidence type="ECO:0000256" key="1">
    <source>
        <dbReference type="ARBA" id="ARBA00006576"/>
    </source>
</evidence>
<dbReference type="AlphaFoldDB" id="A0A521C1T7"/>
<dbReference type="PROSITE" id="PS00903">
    <property type="entry name" value="CYT_DCMP_DEAMINASES_1"/>
    <property type="match status" value="1"/>
</dbReference>
<dbReference type="InterPro" id="IPR050202">
    <property type="entry name" value="Cyt/Deoxycyt_deaminase"/>
</dbReference>
<feature type="domain" description="CMP/dCMP-type deaminase" evidence="5">
    <location>
        <begin position="46"/>
        <end position="174"/>
    </location>
</feature>
<protein>
    <submittedName>
        <fullName evidence="6">Cytidine deaminase</fullName>
    </submittedName>
</protein>
<proteinExistence type="inferred from homology"/>
<evidence type="ECO:0000256" key="2">
    <source>
        <dbReference type="ARBA" id="ARBA00022723"/>
    </source>
</evidence>
<evidence type="ECO:0000313" key="7">
    <source>
        <dbReference type="Proteomes" id="UP000319040"/>
    </source>
</evidence>
<accession>A0A521C1T7</accession>
<dbReference type="Proteomes" id="UP000319040">
    <property type="component" value="Unassembled WGS sequence"/>
</dbReference>
<dbReference type="EMBL" id="FXTB01000002">
    <property type="protein sequence ID" value="SMO53422.1"/>
    <property type="molecule type" value="Genomic_DNA"/>
</dbReference>
<dbReference type="InterPro" id="IPR002125">
    <property type="entry name" value="CMP_dCMP_dom"/>
</dbReference>
<dbReference type="SUPFAM" id="SSF53927">
    <property type="entry name" value="Cytidine deaminase-like"/>
    <property type="match status" value="1"/>
</dbReference>
<dbReference type="Gene3D" id="3.40.140.10">
    <property type="entry name" value="Cytidine Deaminase, domain 2"/>
    <property type="match status" value="1"/>
</dbReference>
<keyword evidence="7" id="KW-1185">Reference proteome</keyword>
<organism evidence="6 7">
    <name type="scientific">Saccharicrinis carchari</name>
    <dbReference type="NCBI Taxonomy" id="1168039"/>
    <lineage>
        <taxon>Bacteria</taxon>
        <taxon>Pseudomonadati</taxon>
        <taxon>Bacteroidota</taxon>
        <taxon>Bacteroidia</taxon>
        <taxon>Marinilabiliales</taxon>
        <taxon>Marinilabiliaceae</taxon>
        <taxon>Saccharicrinis</taxon>
    </lineage>
</organism>
<dbReference type="InterPro" id="IPR016193">
    <property type="entry name" value="Cytidine_deaminase-like"/>
</dbReference>
<evidence type="ECO:0000256" key="4">
    <source>
        <dbReference type="ARBA" id="ARBA00022833"/>
    </source>
</evidence>
<dbReference type="GO" id="GO:0005829">
    <property type="term" value="C:cytosol"/>
    <property type="evidence" value="ECO:0007669"/>
    <property type="project" value="TreeGrafter"/>
</dbReference>
<evidence type="ECO:0000256" key="3">
    <source>
        <dbReference type="ARBA" id="ARBA00022801"/>
    </source>
</evidence>
<comment type="similarity">
    <text evidence="1">Belongs to the cytidine and deoxycytidylate deaminase family.</text>
</comment>
<dbReference type="GO" id="GO:0072527">
    <property type="term" value="P:pyrimidine-containing compound metabolic process"/>
    <property type="evidence" value="ECO:0007669"/>
    <property type="project" value="UniProtKB-ARBA"/>
</dbReference>
<dbReference type="PANTHER" id="PTHR11644">
    <property type="entry name" value="CYTIDINE DEAMINASE"/>
    <property type="match status" value="1"/>
</dbReference>
<keyword evidence="3" id="KW-0378">Hydrolase</keyword>
<dbReference type="GO" id="GO:0055086">
    <property type="term" value="P:nucleobase-containing small molecule metabolic process"/>
    <property type="evidence" value="ECO:0007669"/>
    <property type="project" value="UniProtKB-ARBA"/>
</dbReference>
<dbReference type="InterPro" id="IPR016192">
    <property type="entry name" value="APOBEC/CMP_deaminase_Zn-bd"/>
</dbReference>
<reference evidence="6 7" key="1">
    <citation type="submission" date="2017-05" db="EMBL/GenBank/DDBJ databases">
        <authorList>
            <person name="Varghese N."/>
            <person name="Submissions S."/>
        </authorList>
    </citation>
    <scope>NUCLEOTIDE SEQUENCE [LARGE SCALE GENOMIC DNA]</scope>
    <source>
        <strain evidence="6 7">DSM 27040</strain>
    </source>
</reference>